<evidence type="ECO:0000256" key="1">
    <source>
        <dbReference type="ARBA" id="ARBA00004170"/>
    </source>
</evidence>
<sequence length="178" mass="19818">MIASLRAFLNRIAGGRPEEHDITALGADLDRWSTTLAEAAVEETEQVYGRRPDLLGRGQATWPAVRFTHLDDNSLEGVVTFDRYFLGRHGVAHGGAIAFLFDEIAGRLAHLGGRPMARTGYLRIDFRAIAPIEVELRISGRYLREEGRKRILRLELAHGDTLCAEAEVLMVTLKPGQR</sequence>
<evidence type="ECO:0000256" key="13">
    <source>
        <dbReference type="ARBA" id="ARBA00035852"/>
    </source>
</evidence>
<dbReference type="InterPro" id="IPR052365">
    <property type="entry name" value="THEM4/THEM5_acyl-CoA_thioest"/>
</dbReference>
<evidence type="ECO:0000256" key="4">
    <source>
        <dbReference type="ARBA" id="ARBA00022475"/>
    </source>
</evidence>
<dbReference type="Gene3D" id="3.10.129.10">
    <property type="entry name" value="Hotdog Thioesterase"/>
    <property type="match status" value="1"/>
</dbReference>
<evidence type="ECO:0000256" key="18">
    <source>
        <dbReference type="ARBA" id="ARBA00043210"/>
    </source>
</evidence>
<keyword evidence="4" id="KW-1003">Cell membrane</keyword>
<evidence type="ECO:0000256" key="3">
    <source>
        <dbReference type="ARBA" id="ARBA00004632"/>
    </source>
</evidence>
<keyword evidence="10" id="KW-0443">Lipid metabolism</keyword>
<keyword evidence="26" id="KW-1185">Reference proteome</keyword>
<evidence type="ECO:0000256" key="2">
    <source>
        <dbReference type="ARBA" id="ARBA00004496"/>
    </source>
</evidence>
<evidence type="ECO:0000256" key="7">
    <source>
        <dbReference type="ARBA" id="ARBA00022801"/>
    </source>
</evidence>
<comment type="similarity">
    <text evidence="15">Belongs to the THEM4/THEM5 thioesterase family.</text>
</comment>
<evidence type="ECO:0000256" key="21">
    <source>
        <dbReference type="ARBA" id="ARBA00047969"/>
    </source>
</evidence>
<keyword evidence="6" id="KW-0053">Apoptosis</keyword>
<evidence type="ECO:0000256" key="8">
    <source>
        <dbReference type="ARBA" id="ARBA00022832"/>
    </source>
</evidence>
<dbReference type="Proteomes" id="UP000570166">
    <property type="component" value="Unassembled WGS sequence"/>
</dbReference>
<evidence type="ECO:0000259" key="24">
    <source>
        <dbReference type="Pfam" id="PF03061"/>
    </source>
</evidence>
<reference evidence="25 26" key="1">
    <citation type="submission" date="2020-07" db="EMBL/GenBank/DDBJ databases">
        <authorList>
            <person name="Sun Q."/>
        </authorList>
    </citation>
    <scope>NUCLEOTIDE SEQUENCE [LARGE SCALE GENOMIC DNA]</scope>
    <source>
        <strain evidence="25 26">CGMCC 1.13654</strain>
    </source>
</reference>
<comment type="catalytic activity">
    <reaction evidence="14">
        <text>(9Z)-octadecenoyl-CoA + H2O = (9Z)-octadecenoate + CoA + H(+)</text>
        <dbReference type="Rhea" id="RHEA:40139"/>
        <dbReference type="ChEBI" id="CHEBI:15377"/>
        <dbReference type="ChEBI" id="CHEBI:15378"/>
        <dbReference type="ChEBI" id="CHEBI:30823"/>
        <dbReference type="ChEBI" id="CHEBI:57287"/>
        <dbReference type="ChEBI" id="CHEBI:57387"/>
    </reaction>
    <physiologicalReaction direction="left-to-right" evidence="14">
        <dbReference type="Rhea" id="RHEA:40140"/>
    </physiologicalReaction>
</comment>
<dbReference type="Pfam" id="PF03061">
    <property type="entry name" value="4HBT"/>
    <property type="match status" value="1"/>
</dbReference>
<proteinExistence type="inferred from homology"/>
<comment type="subcellular location">
    <subcellularLocation>
        <location evidence="3">Cell projection</location>
        <location evidence="3">Ruffle membrane</location>
    </subcellularLocation>
    <subcellularLocation>
        <location evidence="2">Cytoplasm</location>
    </subcellularLocation>
    <subcellularLocation>
        <location evidence="1">Membrane</location>
        <topology evidence="1">Peripheral membrane protein</topology>
    </subcellularLocation>
</comment>
<comment type="catalytic activity">
    <reaction evidence="23">
        <text>tetradecanoyl-CoA + H2O = tetradecanoate + CoA + H(+)</text>
        <dbReference type="Rhea" id="RHEA:40119"/>
        <dbReference type="ChEBI" id="CHEBI:15377"/>
        <dbReference type="ChEBI" id="CHEBI:15378"/>
        <dbReference type="ChEBI" id="CHEBI:30807"/>
        <dbReference type="ChEBI" id="CHEBI:57287"/>
        <dbReference type="ChEBI" id="CHEBI:57385"/>
    </reaction>
    <physiologicalReaction direction="left-to-right" evidence="23">
        <dbReference type="Rhea" id="RHEA:40120"/>
    </physiologicalReaction>
</comment>
<comment type="caution">
    <text evidence="25">The sequence shown here is derived from an EMBL/GenBank/DDBJ whole genome shotgun (WGS) entry which is preliminary data.</text>
</comment>
<evidence type="ECO:0000256" key="10">
    <source>
        <dbReference type="ARBA" id="ARBA00023098"/>
    </source>
</evidence>
<keyword evidence="8" id="KW-0276">Fatty acid metabolism</keyword>
<comment type="catalytic activity">
    <reaction evidence="20">
        <text>hexadecanoyl-CoA + H2O = hexadecanoate + CoA + H(+)</text>
        <dbReference type="Rhea" id="RHEA:16645"/>
        <dbReference type="ChEBI" id="CHEBI:7896"/>
        <dbReference type="ChEBI" id="CHEBI:15377"/>
        <dbReference type="ChEBI" id="CHEBI:15378"/>
        <dbReference type="ChEBI" id="CHEBI:57287"/>
        <dbReference type="ChEBI" id="CHEBI:57379"/>
        <dbReference type="EC" id="3.1.2.2"/>
    </reaction>
    <physiologicalReaction direction="left-to-right" evidence="20">
        <dbReference type="Rhea" id="RHEA:16646"/>
    </physiologicalReaction>
</comment>
<keyword evidence="7" id="KW-0378">Hydrolase</keyword>
<dbReference type="PANTHER" id="PTHR12418:SF19">
    <property type="entry name" value="ACYL-COENZYME A THIOESTERASE THEM4"/>
    <property type="match status" value="1"/>
</dbReference>
<dbReference type="GO" id="GO:0016790">
    <property type="term" value="F:thiolester hydrolase activity"/>
    <property type="evidence" value="ECO:0007669"/>
    <property type="project" value="UniProtKB-ARBA"/>
</dbReference>
<dbReference type="SUPFAM" id="SSF54637">
    <property type="entry name" value="Thioesterase/thiol ester dehydrase-isomerase"/>
    <property type="match status" value="1"/>
</dbReference>
<evidence type="ECO:0000256" key="20">
    <source>
        <dbReference type="ARBA" id="ARBA00047734"/>
    </source>
</evidence>
<dbReference type="AlphaFoldDB" id="A0A838L7J6"/>
<accession>A0A838L7J6</accession>
<dbReference type="GO" id="GO:0006631">
    <property type="term" value="P:fatty acid metabolic process"/>
    <property type="evidence" value="ECO:0007669"/>
    <property type="project" value="UniProtKB-KW"/>
</dbReference>
<evidence type="ECO:0000256" key="14">
    <source>
        <dbReference type="ARBA" id="ARBA00037002"/>
    </source>
</evidence>
<evidence type="ECO:0000256" key="12">
    <source>
        <dbReference type="ARBA" id="ARBA00023273"/>
    </source>
</evidence>
<evidence type="ECO:0000313" key="25">
    <source>
        <dbReference type="EMBL" id="MBA2935291.1"/>
    </source>
</evidence>
<evidence type="ECO:0000256" key="5">
    <source>
        <dbReference type="ARBA" id="ARBA00022490"/>
    </source>
</evidence>
<evidence type="ECO:0000256" key="22">
    <source>
        <dbReference type="ARBA" id="ARBA00048074"/>
    </source>
</evidence>
<dbReference type="EMBL" id="JACEIB010000025">
    <property type="protein sequence ID" value="MBA2935291.1"/>
    <property type="molecule type" value="Genomic_DNA"/>
</dbReference>
<evidence type="ECO:0000256" key="23">
    <source>
        <dbReference type="ARBA" id="ARBA00048180"/>
    </source>
</evidence>
<dbReference type="CDD" id="cd03443">
    <property type="entry name" value="PaaI_thioesterase"/>
    <property type="match status" value="1"/>
</dbReference>
<keyword evidence="5" id="KW-0963">Cytoplasm</keyword>
<comment type="catalytic activity">
    <reaction evidence="21">
        <text>decanoyl-CoA + H2O = decanoate + CoA + H(+)</text>
        <dbReference type="Rhea" id="RHEA:40059"/>
        <dbReference type="ChEBI" id="CHEBI:15377"/>
        <dbReference type="ChEBI" id="CHEBI:15378"/>
        <dbReference type="ChEBI" id="CHEBI:27689"/>
        <dbReference type="ChEBI" id="CHEBI:57287"/>
        <dbReference type="ChEBI" id="CHEBI:61430"/>
    </reaction>
    <physiologicalReaction direction="left-to-right" evidence="21">
        <dbReference type="Rhea" id="RHEA:40060"/>
    </physiologicalReaction>
</comment>
<gene>
    <name evidence="25" type="ORF">HZF05_14480</name>
</gene>
<dbReference type="GO" id="GO:0016020">
    <property type="term" value="C:membrane"/>
    <property type="evidence" value="ECO:0007669"/>
    <property type="project" value="UniProtKB-SubCell"/>
</dbReference>
<keyword evidence="9" id="KW-0809">Transit peptide</keyword>
<dbReference type="PANTHER" id="PTHR12418">
    <property type="entry name" value="ACYL-COENZYME A THIOESTERASE THEM4"/>
    <property type="match status" value="1"/>
</dbReference>
<dbReference type="GO" id="GO:0005737">
    <property type="term" value="C:cytoplasm"/>
    <property type="evidence" value="ECO:0007669"/>
    <property type="project" value="UniProtKB-SubCell"/>
</dbReference>
<evidence type="ECO:0000256" key="9">
    <source>
        <dbReference type="ARBA" id="ARBA00022946"/>
    </source>
</evidence>
<dbReference type="EC" id="3.1.2.2" evidence="16"/>
<keyword evidence="11" id="KW-0472">Membrane</keyword>
<feature type="domain" description="Thioesterase" evidence="24">
    <location>
        <begin position="89"/>
        <end position="144"/>
    </location>
</feature>
<evidence type="ECO:0000313" key="26">
    <source>
        <dbReference type="Proteomes" id="UP000570166"/>
    </source>
</evidence>
<evidence type="ECO:0000256" key="11">
    <source>
        <dbReference type="ARBA" id="ARBA00023136"/>
    </source>
</evidence>
<comment type="catalytic activity">
    <reaction evidence="13">
        <text>(5Z,8Z,11Z,14Z)-eicosatetraenoyl-CoA + H2O = (5Z,8Z,11Z,14Z)-eicosatetraenoate + CoA + H(+)</text>
        <dbReference type="Rhea" id="RHEA:40151"/>
        <dbReference type="ChEBI" id="CHEBI:15377"/>
        <dbReference type="ChEBI" id="CHEBI:15378"/>
        <dbReference type="ChEBI" id="CHEBI:32395"/>
        <dbReference type="ChEBI" id="CHEBI:57287"/>
        <dbReference type="ChEBI" id="CHEBI:57368"/>
    </reaction>
    <physiologicalReaction direction="left-to-right" evidence="13">
        <dbReference type="Rhea" id="RHEA:40152"/>
    </physiologicalReaction>
</comment>
<dbReference type="InterPro" id="IPR029069">
    <property type="entry name" value="HotDog_dom_sf"/>
</dbReference>
<name>A0A838L7J6_9SPHN</name>
<comment type="catalytic activity">
    <reaction evidence="22">
        <text>dodecanoyl-CoA + H2O = dodecanoate + CoA + H(+)</text>
        <dbReference type="Rhea" id="RHEA:30135"/>
        <dbReference type="ChEBI" id="CHEBI:15377"/>
        <dbReference type="ChEBI" id="CHEBI:15378"/>
        <dbReference type="ChEBI" id="CHEBI:18262"/>
        <dbReference type="ChEBI" id="CHEBI:57287"/>
        <dbReference type="ChEBI" id="CHEBI:57375"/>
    </reaction>
    <physiologicalReaction direction="left-to-right" evidence="22">
        <dbReference type="Rhea" id="RHEA:30136"/>
    </physiologicalReaction>
</comment>
<comment type="catalytic activity">
    <reaction evidence="19">
        <text>octanoyl-CoA + H2O = octanoate + CoA + H(+)</text>
        <dbReference type="Rhea" id="RHEA:30143"/>
        <dbReference type="ChEBI" id="CHEBI:15377"/>
        <dbReference type="ChEBI" id="CHEBI:15378"/>
        <dbReference type="ChEBI" id="CHEBI:25646"/>
        <dbReference type="ChEBI" id="CHEBI:57287"/>
        <dbReference type="ChEBI" id="CHEBI:57386"/>
    </reaction>
    <physiologicalReaction direction="left-to-right" evidence="19">
        <dbReference type="Rhea" id="RHEA:30144"/>
    </physiologicalReaction>
</comment>
<evidence type="ECO:0000256" key="16">
    <source>
        <dbReference type="ARBA" id="ARBA00038848"/>
    </source>
</evidence>
<dbReference type="InterPro" id="IPR006683">
    <property type="entry name" value="Thioestr_dom"/>
</dbReference>
<organism evidence="25 26">
    <name type="scientific">Sphingomonas chungangi</name>
    <dbReference type="NCBI Taxonomy" id="2683589"/>
    <lineage>
        <taxon>Bacteria</taxon>
        <taxon>Pseudomonadati</taxon>
        <taxon>Pseudomonadota</taxon>
        <taxon>Alphaproteobacteria</taxon>
        <taxon>Sphingomonadales</taxon>
        <taxon>Sphingomonadaceae</taxon>
        <taxon>Sphingomonas</taxon>
    </lineage>
</organism>
<protein>
    <recommendedName>
        <fullName evidence="17">Acyl-coenzyme A thioesterase THEM4</fullName>
        <ecNumber evidence="16">3.1.2.2</ecNumber>
    </recommendedName>
    <alternativeName>
        <fullName evidence="18">Thioesterase superfamily member 4</fullName>
    </alternativeName>
</protein>
<evidence type="ECO:0000256" key="17">
    <source>
        <dbReference type="ARBA" id="ARBA00040123"/>
    </source>
</evidence>
<keyword evidence="12" id="KW-0966">Cell projection</keyword>
<evidence type="ECO:0000256" key="19">
    <source>
        <dbReference type="ARBA" id="ARBA00047588"/>
    </source>
</evidence>
<evidence type="ECO:0000256" key="6">
    <source>
        <dbReference type="ARBA" id="ARBA00022703"/>
    </source>
</evidence>
<evidence type="ECO:0000256" key="15">
    <source>
        <dbReference type="ARBA" id="ARBA00038456"/>
    </source>
</evidence>